<keyword evidence="15" id="KW-1185">Reference proteome</keyword>
<comment type="caution">
    <text evidence="14">The sequence shown here is derived from an EMBL/GenBank/DDBJ whole genome shotgun (WGS) entry which is preliminary data.</text>
</comment>
<dbReference type="Gene3D" id="3.10.50.40">
    <property type="match status" value="1"/>
</dbReference>
<dbReference type="AlphaFoldDB" id="A0A7K1KKT4"/>
<evidence type="ECO:0000256" key="8">
    <source>
        <dbReference type="ARBA" id="ARBA00038408"/>
    </source>
</evidence>
<evidence type="ECO:0000313" key="15">
    <source>
        <dbReference type="Proteomes" id="UP000461162"/>
    </source>
</evidence>
<evidence type="ECO:0000256" key="11">
    <source>
        <dbReference type="PROSITE-ProRule" id="PRU00278"/>
    </source>
</evidence>
<dbReference type="SUPFAM" id="SSF54534">
    <property type="entry name" value="FKBP-like"/>
    <property type="match status" value="1"/>
</dbReference>
<evidence type="ECO:0000256" key="1">
    <source>
        <dbReference type="ARBA" id="ARBA00004382"/>
    </source>
</evidence>
<dbReference type="Proteomes" id="UP000461162">
    <property type="component" value="Unassembled WGS sequence"/>
</dbReference>
<dbReference type="GO" id="GO:0003755">
    <property type="term" value="F:peptidyl-prolyl cis-trans isomerase activity"/>
    <property type="evidence" value="ECO:0007669"/>
    <property type="project" value="UniProtKB-KW"/>
</dbReference>
<dbReference type="InterPro" id="IPR052029">
    <property type="entry name" value="PpiD_chaperone"/>
</dbReference>
<dbReference type="InterPro" id="IPR023058">
    <property type="entry name" value="PPIase_PpiC_CS"/>
</dbReference>
<evidence type="ECO:0000256" key="4">
    <source>
        <dbReference type="ARBA" id="ARBA00022692"/>
    </source>
</evidence>
<dbReference type="SUPFAM" id="SSF109998">
    <property type="entry name" value="Triger factor/SurA peptide-binding domain-like"/>
    <property type="match status" value="1"/>
</dbReference>
<dbReference type="PANTHER" id="PTHR47529:SF1">
    <property type="entry name" value="PERIPLASMIC CHAPERONE PPID"/>
    <property type="match status" value="1"/>
</dbReference>
<dbReference type="InterPro" id="IPR027304">
    <property type="entry name" value="Trigger_fact/SurA_dom_sf"/>
</dbReference>
<dbReference type="EMBL" id="WODC01000001">
    <property type="protein sequence ID" value="MUM76688.1"/>
    <property type="molecule type" value="Genomic_DNA"/>
</dbReference>
<protein>
    <recommendedName>
        <fullName evidence="9">Periplasmic chaperone PpiD</fullName>
    </recommendedName>
    <alternativeName>
        <fullName evidence="10">Periplasmic folding chaperone</fullName>
    </alternativeName>
</protein>
<dbReference type="Gene3D" id="1.10.4030.10">
    <property type="entry name" value="Porin chaperone SurA, peptide-binding domain"/>
    <property type="match status" value="1"/>
</dbReference>
<comment type="subcellular location">
    <subcellularLocation>
        <location evidence="1">Cell inner membrane</location>
        <topology evidence="1">Single-pass type II membrane protein</topology>
        <orientation evidence="1">Periplasmic side</orientation>
    </subcellularLocation>
</comment>
<keyword evidence="4 12" id="KW-0812">Transmembrane</keyword>
<dbReference type="PANTHER" id="PTHR47529">
    <property type="entry name" value="PEPTIDYL-PROLYL CIS-TRANS ISOMERASE D"/>
    <property type="match status" value="1"/>
</dbReference>
<feature type="transmembrane region" description="Helical" evidence="12">
    <location>
        <begin position="12"/>
        <end position="34"/>
    </location>
</feature>
<keyword evidence="6 12" id="KW-0472">Membrane</keyword>
<dbReference type="PROSITE" id="PS01096">
    <property type="entry name" value="PPIC_PPIASE_1"/>
    <property type="match status" value="1"/>
</dbReference>
<dbReference type="Pfam" id="PF13624">
    <property type="entry name" value="SurA_N_3"/>
    <property type="match status" value="1"/>
</dbReference>
<dbReference type="RefSeq" id="WP_155932279.1">
    <property type="nucleotide sequence ID" value="NZ_WODC01000001.1"/>
</dbReference>
<accession>A0A7K1KKT4</accession>
<evidence type="ECO:0000313" key="14">
    <source>
        <dbReference type="EMBL" id="MUM76688.1"/>
    </source>
</evidence>
<evidence type="ECO:0000256" key="5">
    <source>
        <dbReference type="ARBA" id="ARBA00022989"/>
    </source>
</evidence>
<feature type="domain" description="PpiC" evidence="13">
    <location>
        <begin position="265"/>
        <end position="366"/>
    </location>
</feature>
<dbReference type="InterPro" id="IPR046357">
    <property type="entry name" value="PPIase_dom_sf"/>
</dbReference>
<dbReference type="PROSITE" id="PS50198">
    <property type="entry name" value="PPIC_PPIASE_2"/>
    <property type="match status" value="1"/>
</dbReference>
<evidence type="ECO:0000256" key="6">
    <source>
        <dbReference type="ARBA" id="ARBA00023136"/>
    </source>
</evidence>
<dbReference type="Pfam" id="PF13616">
    <property type="entry name" value="Rotamase_3"/>
    <property type="match status" value="1"/>
</dbReference>
<keyword evidence="5 12" id="KW-1133">Transmembrane helix</keyword>
<evidence type="ECO:0000256" key="3">
    <source>
        <dbReference type="ARBA" id="ARBA00022519"/>
    </source>
</evidence>
<evidence type="ECO:0000259" key="13">
    <source>
        <dbReference type="PROSITE" id="PS50198"/>
    </source>
</evidence>
<gene>
    <name evidence="14" type="ORF">GKC30_03460</name>
</gene>
<name>A0A7K1KKT4_9BACT</name>
<keyword evidence="7" id="KW-0143">Chaperone</keyword>
<evidence type="ECO:0000256" key="7">
    <source>
        <dbReference type="ARBA" id="ARBA00023186"/>
    </source>
</evidence>
<evidence type="ECO:0000256" key="12">
    <source>
        <dbReference type="SAM" id="Phobius"/>
    </source>
</evidence>
<organism evidence="14 15">
    <name type="scientific">Pseudodesulfovibrio alkaliphilus</name>
    <dbReference type="NCBI Taxonomy" id="2661613"/>
    <lineage>
        <taxon>Bacteria</taxon>
        <taxon>Pseudomonadati</taxon>
        <taxon>Thermodesulfobacteriota</taxon>
        <taxon>Desulfovibrionia</taxon>
        <taxon>Desulfovibrionales</taxon>
        <taxon>Desulfovibrionaceae</taxon>
    </lineage>
</organism>
<sequence length="632" mass="69473">MLEIMRENASGWIVKILFGIIIVVFVFAFGMSGFDTGQDPVLATVNDQSITRAEFEDAFQRAAEGLRSTNPEVTTAQLQDPQFKQMVLGELINNRLLLDEADRLGITASDDEVFAAITRQSYFWNQAGAFDREIYMAALRSIRMTPAQFEANFKREIIAGKVTDMVRRTAVATPEQARQIYDWVGEEARVEYILSVPADFLGQVSVDEAEVEDFYATNESRFMVPEQVRVRYLLFTPKDLASRQEASDDEVEAYFEANAASLRQEEAVKASHILIQSSDADPEEKQADARKRIEAVYARAKAGGDFAALARQYSEGPSAPGGGDLGWFGRGDMVPEFEAAAFATAKGQVSEPVRSQFGWHVIFVEDRKEPGEPTLDEVRQDIVRAIAEEKAADKVTDLLDEAMDLMLSGMTLDAVADELGMLAVTSSPVPAQGLAQGFGMTPEAAAVVMHIGPGESHKTPISIEGGYMLVEKVEDIPAAPLPLGEVHESIVASLSQRKAFEMAMADAQATLERLTGPDAAKAATGLARRLKTSEPFDRQGFVPGLGQNRNLADAAFAAEEGAWLPEPFALEAGVIVARLKEIIPASEADWENQRDTWLEQANRNYQFEAINAYMTELRQQAEIKIARPDLLN</sequence>
<dbReference type="GO" id="GO:0005886">
    <property type="term" value="C:plasma membrane"/>
    <property type="evidence" value="ECO:0007669"/>
    <property type="project" value="UniProtKB-SubCell"/>
</dbReference>
<keyword evidence="2" id="KW-1003">Cell membrane</keyword>
<keyword evidence="3" id="KW-0997">Cell inner membrane</keyword>
<evidence type="ECO:0000256" key="2">
    <source>
        <dbReference type="ARBA" id="ARBA00022475"/>
    </source>
</evidence>
<keyword evidence="11" id="KW-0697">Rotamase</keyword>
<proteinExistence type="inferred from homology"/>
<evidence type="ECO:0000256" key="10">
    <source>
        <dbReference type="ARBA" id="ARBA00042775"/>
    </source>
</evidence>
<dbReference type="InterPro" id="IPR000297">
    <property type="entry name" value="PPIase_PpiC"/>
</dbReference>
<comment type="similarity">
    <text evidence="8">Belongs to the PpiD chaperone family.</text>
</comment>
<keyword evidence="11 14" id="KW-0413">Isomerase</keyword>
<evidence type="ECO:0000256" key="9">
    <source>
        <dbReference type="ARBA" id="ARBA00040743"/>
    </source>
</evidence>
<reference evidence="14 15" key="1">
    <citation type="submission" date="2019-11" db="EMBL/GenBank/DDBJ databases">
        <title>Pseudodesulfovibrio alkaliphilus, sp. nov., an alkaliphilic sulfate-reducing bacteria from mud volcano of Taman peninsula, Russia.</title>
        <authorList>
            <person name="Frolova A."/>
            <person name="Merkel A.Y."/>
            <person name="Slobodkin A.I."/>
        </authorList>
    </citation>
    <scope>NUCLEOTIDE SEQUENCE [LARGE SCALE GENOMIC DNA]</scope>
    <source>
        <strain evidence="14 15">F-1</strain>
    </source>
</reference>